<reference evidence="1 2" key="2">
    <citation type="journal article" date="2014" name="J. Gen. Appl. Microbiol.">
        <title>The early diverging ascomycetous budding yeast Saitoella complicata has three histone deacetylases belonging to the Clr6, Hos2, and Rpd3 lineages.</title>
        <authorList>
            <person name="Nishida H."/>
            <person name="Matsumoto T."/>
            <person name="Kondo S."/>
            <person name="Hamamoto M."/>
            <person name="Yoshikawa H."/>
        </authorList>
    </citation>
    <scope>NUCLEOTIDE SEQUENCE [LARGE SCALE GENOMIC DNA]</scope>
    <source>
        <strain evidence="1 2">NRRL Y-17804</strain>
    </source>
</reference>
<proteinExistence type="predicted"/>
<evidence type="ECO:0000313" key="1">
    <source>
        <dbReference type="EMBL" id="GAO48873.1"/>
    </source>
</evidence>
<keyword evidence="2" id="KW-1185">Reference proteome</keyword>
<comment type="caution">
    <text evidence="1">The sequence shown here is derived from an EMBL/GenBank/DDBJ whole genome shotgun (WGS) entry which is preliminary data.</text>
</comment>
<accession>A0A0E9NGE2</accession>
<sequence>MPATSTDAERITAYYDLASVLSPYFRDEFNGLRFLRLKGTLRHSLQARNLREMKGIQGYPGTPHFMGKSSCCRHETGEPSGFSPLYHRFDLFAYPTSSKRSSQLVYQEHSPPAYNRSLFIALLYYPSIRHLKVEAGLSVSSHLVHQ</sequence>
<gene>
    <name evidence="1" type="ORF">G7K_3037-t1</name>
</gene>
<reference evidence="1 2" key="1">
    <citation type="journal article" date="2011" name="J. Gen. Appl. Microbiol.">
        <title>Draft genome sequencing of the enigmatic yeast Saitoella complicata.</title>
        <authorList>
            <person name="Nishida H."/>
            <person name="Hamamoto M."/>
            <person name="Sugiyama J."/>
        </authorList>
    </citation>
    <scope>NUCLEOTIDE SEQUENCE [LARGE SCALE GENOMIC DNA]</scope>
    <source>
        <strain evidence="1 2">NRRL Y-17804</strain>
    </source>
</reference>
<organism evidence="1 2">
    <name type="scientific">Saitoella complicata (strain BCRC 22490 / CBS 7301 / JCM 7358 / NBRC 10748 / NRRL Y-17804)</name>
    <dbReference type="NCBI Taxonomy" id="698492"/>
    <lineage>
        <taxon>Eukaryota</taxon>
        <taxon>Fungi</taxon>
        <taxon>Dikarya</taxon>
        <taxon>Ascomycota</taxon>
        <taxon>Taphrinomycotina</taxon>
        <taxon>Taphrinomycotina incertae sedis</taxon>
        <taxon>Saitoella</taxon>
    </lineage>
</organism>
<name>A0A0E9NGE2_SAICN</name>
<evidence type="ECO:0000313" key="2">
    <source>
        <dbReference type="Proteomes" id="UP000033140"/>
    </source>
</evidence>
<dbReference type="EMBL" id="BACD03000018">
    <property type="protein sequence ID" value="GAO48873.1"/>
    <property type="molecule type" value="Genomic_DNA"/>
</dbReference>
<protein>
    <submittedName>
        <fullName evidence="1">Uncharacterized protein</fullName>
    </submittedName>
</protein>
<reference evidence="1 2" key="3">
    <citation type="journal article" date="2015" name="Genome Announc.">
        <title>Draft Genome Sequence of the Archiascomycetous Yeast Saitoella complicata.</title>
        <authorList>
            <person name="Yamauchi K."/>
            <person name="Kondo S."/>
            <person name="Hamamoto M."/>
            <person name="Takahashi Y."/>
            <person name="Ogura Y."/>
            <person name="Hayashi T."/>
            <person name="Nishida H."/>
        </authorList>
    </citation>
    <scope>NUCLEOTIDE SEQUENCE [LARGE SCALE GENOMIC DNA]</scope>
    <source>
        <strain evidence="1 2">NRRL Y-17804</strain>
    </source>
</reference>
<dbReference type="Proteomes" id="UP000033140">
    <property type="component" value="Unassembled WGS sequence"/>
</dbReference>
<dbReference type="AlphaFoldDB" id="A0A0E9NGE2"/>